<dbReference type="OrthoDB" id="14313at2157"/>
<gene>
    <name evidence="1" type="ORF">NTE_01991</name>
</gene>
<keyword evidence="2" id="KW-1185">Reference proteome</keyword>
<dbReference type="RefSeq" id="WP_148700699.1">
    <property type="nucleotide sequence ID" value="NZ_CP007174.1"/>
</dbReference>
<dbReference type="EMBL" id="CP007174">
    <property type="protein sequence ID" value="AIF84049.1"/>
    <property type="molecule type" value="Genomic_DNA"/>
</dbReference>
<organism evidence="1 2">
    <name type="scientific">Candidatus Nitrososphaera evergladensis SR1</name>
    <dbReference type="NCBI Taxonomy" id="1459636"/>
    <lineage>
        <taxon>Archaea</taxon>
        <taxon>Nitrososphaerota</taxon>
        <taxon>Nitrososphaeria</taxon>
        <taxon>Nitrososphaerales</taxon>
        <taxon>Nitrososphaeraceae</taxon>
        <taxon>Nitrososphaera</taxon>
    </lineage>
</organism>
<dbReference type="KEGG" id="nev:NTE_01991"/>
<dbReference type="HOGENOM" id="CLU_1745472_0_0_2"/>
<evidence type="ECO:0000313" key="1">
    <source>
        <dbReference type="EMBL" id="AIF84049.1"/>
    </source>
</evidence>
<accession>A0A075MXM2</accession>
<dbReference type="STRING" id="1459636.NTE_01991"/>
<name>A0A075MXM2_9ARCH</name>
<dbReference type="AlphaFoldDB" id="A0A075MXM2"/>
<proteinExistence type="predicted"/>
<reference evidence="1 2" key="1">
    <citation type="journal article" date="2014" name="PLoS ONE">
        <title>Genome Sequence of Candidatus Nitrososphaera evergladensis from Group I.1b Enriched from Everglades Soil Reveals Novel Genomic Features of the Ammonia-Oxidizing Archaea.</title>
        <authorList>
            <person name="Zhalnina K.V."/>
            <person name="Dias R."/>
            <person name="Leonard M.T."/>
            <person name="Dorr de Quadros P."/>
            <person name="Camargo F.A."/>
            <person name="Drew J.C."/>
            <person name="Farmerie W.G."/>
            <person name="Daroub S.H."/>
            <person name="Triplett E.W."/>
        </authorList>
    </citation>
    <scope>NUCLEOTIDE SEQUENCE [LARGE SCALE GENOMIC DNA]</scope>
    <source>
        <strain evidence="1 2">SR1</strain>
    </source>
</reference>
<dbReference type="Proteomes" id="UP000028194">
    <property type="component" value="Chromosome"/>
</dbReference>
<evidence type="ECO:0000313" key="2">
    <source>
        <dbReference type="Proteomes" id="UP000028194"/>
    </source>
</evidence>
<protein>
    <submittedName>
        <fullName evidence="1">Uncharacterized protein</fullName>
    </submittedName>
</protein>
<dbReference type="GeneID" id="41597738"/>
<sequence length="149" mass="16991">MAGKLSKKQPIDDKATASTCCSFSQPIKDTLNRDQWEPAIVASKVRNVIHITAYDRRNDANNILYRPYDYYCYNDSFVSRSSQEGWFNQQISSVDSANKQTSGNTWFLDDYHGIATSTVREAYTVWTDSRNINGTNAANFDIYSDRTKS</sequence>